<keyword evidence="2" id="KW-1185">Reference proteome</keyword>
<evidence type="ECO:0000313" key="1">
    <source>
        <dbReference type="EMBL" id="CAG7733360.1"/>
    </source>
</evidence>
<proteinExistence type="predicted"/>
<accession>A0A8J2KVX2</accession>
<protein>
    <submittedName>
        <fullName evidence="1">Uncharacterized protein</fullName>
    </submittedName>
</protein>
<dbReference type="EMBL" id="CAJVCH010247707">
    <property type="protein sequence ID" value="CAG7733360.1"/>
    <property type="molecule type" value="Genomic_DNA"/>
</dbReference>
<name>A0A8J2KVX2_9HEXA</name>
<dbReference type="Proteomes" id="UP000708208">
    <property type="component" value="Unassembled WGS sequence"/>
</dbReference>
<reference evidence="1" key="1">
    <citation type="submission" date="2021-06" db="EMBL/GenBank/DDBJ databases">
        <authorList>
            <person name="Hodson N. C."/>
            <person name="Mongue J. A."/>
            <person name="Jaron S. K."/>
        </authorList>
    </citation>
    <scope>NUCLEOTIDE SEQUENCE</scope>
</reference>
<sequence>MAVFAEVRGLSSSSSGSKNRRTLMVCTCRWVCLSVDISSEIYTEVVLPVAKLLLISMLVLQQRRYIGRAVE</sequence>
<gene>
    <name evidence="1" type="ORF">AFUS01_LOCUS21810</name>
</gene>
<organism evidence="1 2">
    <name type="scientific">Allacma fusca</name>
    <dbReference type="NCBI Taxonomy" id="39272"/>
    <lineage>
        <taxon>Eukaryota</taxon>
        <taxon>Metazoa</taxon>
        <taxon>Ecdysozoa</taxon>
        <taxon>Arthropoda</taxon>
        <taxon>Hexapoda</taxon>
        <taxon>Collembola</taxon>
        <taxon>Symphypleona</taxon>
        <taxon>Sminthuridae</taxon>
        <taxon>Allacma</taxon>
    </lineage>
</organism>
<comment type="caution">
    <text evidence="1">The sequence shown here is derived from an EMBL/GenBank/DDBJ whole genome shotgun (WGS) entry which is preliminary data.</text>
</comment>
<evidence type="ECO:0000313" key="2">
    <source>
        <dbReference type="Proteomes" id="UP000708208"/>
    </source>
</evidence>
<dbReference type="AlphaFoldDB" id="A0A8J2KVX2"/>